<proteinExistence type="predicted"/>
<feature type="non-terminal residue" evidence="2">
    <location>
        <position position="1"/>
    </location>
</feature>
<dbReference type="EMBL" id="JAWQEG010007386">
    <property type="protein sequence ID" value="KAK3852495.1"/>
    <property type="molecule type" value="Genomic_DNA"/>
</dbReference>
<dbReference type="AlphaFoldDB" id="A0AAE1EIZ5"/>
<dbReference type="PANTHER" id="PTHR46361">
    <property type="entry name" value="ELECTRON CARRIER/ PROTEIN DISULFIDE OXIDOREDUCTASE"/>
    <property type="match status" value="1"/>
</dbReference>
<gene>
    <name evidence="2" type="ORF">Pcinc_040913</name>
</gene>
<protein>
    <recommendedName>
        <fullName evidence="1">DUF547 domain-containing protein</fullName>
    </recommendedName>
</protein>
<comment type="caution">
    <text evidence="2">The sequence shown here is derived from an EMBL/GenBank/DDBJ whole genome shotgun (WGS) entry which is preliminary data.</text>
</comment>
<evidence type="ECO:0000313" key="3">
    <source>
        <dbReference type="Proteomes" id="UP001286313"/>
    </source>
</evidence>
<name>A0AAE1EIZ5_PETCI</name>
<dbReference type="InterPro" id="IPR006869">
    <property type="entry name" value="DUF547"/>
</dbReference>
<dbReference type="Proteomes" id="UP001286313">
    <property type="component" value="Unassembled WGS sequence"/>
</dbReference>
<dbReference type="Pfam" id="PF04784">
    <property type="entry name" value="DUF547"/>
    <property type="match status" value="1"/>
</dbReference>
<accession>A0AAE1EIZ5</accession>
<dbReference type="PANTHER" id="PTHR46361:SF3">
    <property type="entry name" value="ELECTRON CARRIER_ PROTEIN DISULFIDE OXIDOREDUCTASE"/>
    <property type="match status" value="1"/>
</dbReference>
<evidence type="ECO:0000259" key="1">
    <source>
        <dbReference type="Pfam" id="PF04784"/>
    </source>
</evidence>
<keyword evidence="3" id="KW-1185">Reference proteome</keyword>
<evidence type="ECO:0000313" key="2">
    <source>
        <dbReference type="EMBL" id="KAK3852495.1"/>
    </source>
</evidence>
<sequence>MVVGGVTGCQNGWKVTGPTPVRNAHYYLPVTHAWHTSSPRPDPRLHFALNCGAKSCPMVRVYSGRGQQLEGGLEGATVSYLQQEVSLKEGRLQLPQILEWYMTDFAPDLPALTQ</sequence>
<reference evidence="2" key="1">
    <citation type="submission" date="2023-10" db="EMBL/GenBank/DDBJ databases">
        <title>Genome assemblies of two species of porcelain crab, Petrolisthes cinctipes and Petrolisthes manimaculis (Anomura: Porcellanidae).</title>
        <authorList>
            <person name="Angst P."/>
        </authorList>
    </citation>
    <scope>NUCLEOTIDE SEQUENCE</scope>
    <source>
        <strain evidence="2">PB745_01</strain>
        <tissue evidence="2">Gill</tissue>
    </source>
</reference>
<organism evidence="2 3">
    <name type="scientific">Petrolisthes cinctipes</name>
    <name type="common">Flat porcelain crab</name>
    <dbReference type="NCBI Taxonomy" id="88211"/>
    <lineage>
        <taxon>Eukaryota</taxon>
        <taxon>Metazoa</taxon>
        <taxon>Ecdysozoa</taxon>
        <taxon>Arthropoda</taxon>
        <taxon>Crustacea</taxon>
        <taxon>Multicrustacea</taxon>
        <taxon>Malacostraca</taxon>
        <taxon>Eumalacostraca</taxon>
        <taxon>Eucarida</taxon>
        <taxon>Decapoda</taxon>
        <taxon>Pleocyemata</taxon>
        <taxon>Anomura</taxon>
        <taxon>Galatheoidea</taxon>
        <taxon>Porcellanidae</taxon>
        <taxon>Petrolisthes</taxon>
    </lineage>
</organism>
<feature type="domain" description="DUF547" evidence="1">
    <location>
        <begin position="33"/>
        <end position="81"/>
    </location>
</feature>